<dbReference type="InterPro" id="IPR058581">
    <property type="entry name" value="TM_HPP"/>
</dbReference>
<dbReference type="EMBL" id="ML119646">
    <property type="protein sequence ID" value="RPA87593.1"/>
    <property type="molecule type" value="Genomic_DNA"/>
</dbReference>
<dbReference type="Proteomes" id="UP000275078">
    <property type="component" value="Unassembled WGS sequence"/>
</dbReference>
<dbReference type="PANTHER" id="PTHR33741:SF5">
    <property type="entry name" value="TRANSMEMBRANE PROTEIN DDB_G0269096-RELATED"/>
    <property type="match status" value="1"/>
</dbReference>
<feature type="transmembrane region" description="Helical" evidence="1">
    <location>
        <begin position="120"/>
        <end position="138"/>
    </location>
</feature>
<dbReference type="InterPro" id="IPR007065">
    <property type="entry name" value="HPP"/>
</dbReference>
<dbReference type="AlphaFoldDB" id="A0A3N4IN73"/>
<feature type="non-terminal residue" evidence="3">
    <location>
        <position position="199"/>
    </location>
</feature>
<feature type="transmembrane region" description="Helical" evidence="1">
    <location>
        <begin position="95"/>
        <end position="113"/>
    </location>
</feature>
<name>A0A3N4IN73_ASCIM</name>
<feature type="domain" description="HPP transmembrane region" evidence="2">
    <location>
        <begin position="31"/>
        <end position="192"/>
    </location>
</feature>
<evidence type="ECO:0000259" key="2">
    <source>
        <dbReference type="Pfam" id="PF04982"/>
    </source>
</evidence>
<evidence type="ECO:0000256" key="1">
    <source>
        <dbReference type="SAM" id="Phobius"/>
    </source>
</evidence>
<protein>
    <recommendedName>
        <fullName evidence="2">HPP transmembrane region domain-containing protein</fullName>
    </recommendedName>
</protein>
<dbReference type="PANTHER" id="PTHR33741">
    <property type="entry name" value="TRANSMEMBRANE PROTEIN DDB_G0269096-RELATED"/>
    <property type="match status" value="1"/>
</dbReference>
<keyword evidence="4" id="KW-1185">Reference proteome</keyword>
<feature type="non-terminal residue" evidence="3">
    <location>
        <position position="1"/>
    </location>
</feature>
<evidence type="ECO:0000313" key="4">
    <source>
        <dbReference type="Proteomes" id="UP000275078"/>
    </source>
</evidence>
<keyword evidence="1" id="KW-1133">Transmembrane helix</keyword>
<sequence>RLHRLPYWLAHFLGYRKSTDEGGFTTRDHHHSTILFWSFIGEFVSLIIVEAIFMNIGGELERRDAPYIFPAFSASAILLFNTIDSPLATPRPFVFGHFFCAVIGVAIPKLFLLNPNGEEYLWLAGALACSIATAFMRFTNTIHPPAGATALLPSINKQVQGLDWWYIPAVLLMSIVMLVTALLIDNIQRRYPEYWWTPL</sequence>
<gene>
    <name evidence="3" type="ORF">BJ508DRAFT_197173</name>
</gene>
<keyword evidence="1" id="KW-0472">Membrane</keyword>
<dbReference type="OrthoDB" id="2016548at2759"/>
<proteinExistence type="predicted"/>
<keyword evidence="1" id="KW-0812">Transmembrane</keyword>
<reference evidence="3 4" key="1">
    <citation type="journal article" date="2018" name="Nat. Ecol. Evol.">
        <title>Pezizomycetes genomes reveal the molecular basis of ectomycorrhizal truffle lifestyle.</title>
        <authorList>
            <person name="Murat C."/>
            <person name="Payen T."/>
            <person name="Noel B."/>
            <person name="Kuo A."/>
            <person name="Morin E."/>
            <person name="Chen J."/>
            <person name="Kohler A."/>
            <person name="Krizsan K."/>
            <person name="Balestrini R."/>
            <person name="Da Silva C."/>
            <person name="Montanini B."/>
            <person name="Hainaut M."/>
            <person name="Levati E."/>
            <person name="Barry K.W."/>
            <person name="Belfiori B."/>
            <person name="Cichocki N."/>
            <person name="Clum A."/>
            <person name="Dockter R.B."/>
            <person name="Fauchery L."/>
            <person name="Guy J."/>
            <person name="Iotti M."/>
            <person name="Le Tacon F."/>
            <person name="Lindquist E.A."/>
            <person name="Lipzen A."/>
            <person name="Malagnac F."/>
            <person name="Mello A."/>
            <person name="Molinier V."/>
            <person name="Miyauchi S."/>
            <person name="Poulain J."/>
            <person name="Riccioni C."/>
            <person name="Rubini A."/>
            <person name="Sitrit Y."/>
            <person name="Splivallo R."/>
            <person name="Traeger S."/>
            <person name="Wang M."/>
            <person name="Zifcakova L."/>
            <person name="Wipf D."/>
            <person name="Zambonelli A."/>
            <person name="Paolocci F."/>
            <person name="Nowrousian M."/>
            <person name="Ottonello S."/>
            <person name="Baldrian P."/>
            <person name="Spatafora J.W."/>
            <person name="Henrissat B."/>
            <person name="Nagy L.G."/>
            <person name="Aury J.M."/>
            <person name="Wincker P."/>
            <person name="Grigoriev I.V."/>
            <person name="Bonfante P."/>
            <person name="Martin F.M."/>
        </authorList>
    </citation>
    <scope>NUCLEOTIDE SEQUENCE [LARGE SCALE GENOMIC DNA]</scope>
    <source>
        <strain evidence="3 4">RN42</strain>
    </source>
</reference>
<evidence type="ECO:0000313" key="3">
    <source>
        <dbReference type="EMBL" id="RPA87593.1"/>
    </source>
</evidence>
<feature type="transmembrane region" description="Helical" evidence="1">
    <location>
        <begin position="65"/>
        <end position="83"/>
    </location>
</feature>
<feature type="transmembrane region" description="Helical" evidence="1">
    <location>
        <begin position="164"/>
        <end position="184"/>
    </location>
</feature>
<dbReference type="STRING" id="1160509.A0A3N4IN73"/>
<dbReference type="Pfam" id="PF04982">
    <property type="entry name" value="TM_HPP"/>
    <property type="match status" value="1"/>
</dbReference>
<accession>A0A3N4IN73</accession>
<organism evidence="3 4">
    <name type="scientific">Ascobolus immersus RN42</name>
    <dbReference type="NCBI Taxonomy" id="1160509"/>
    <lineage>
        <taxon>Eukaryota</taxon>
        <taxon>Fungi</taxon>
        <taxon>Dikarya</taxon>
        <taxon>Ascomycota</taxon>
        <taxon>Pezizomycotina</taxon>
        <taxon>Pezizomycetes</taxon>
        <taxon>Pezizales</taxon>
        <taxon>Ascobolaceae</taxon>
        <taxon>Ascobolus</taxon>
    </lineage>
</organism>
<feature type="transmembrane region" description="Helical" evidence="1">
    <location>
        <begin position="34"/>
        <end position="53"/>
    </location>
</feature>